<accession>A0A182V6I9</accession>
<evidence type="ECO:0000313" key="4">
    <source>
        <dbReference type="Proteomes" id="UP000075903"/>
    </source>
</evidence>
<comment type="similarity">
    <text evidence="1">Belongs to the THADA family.</text>
</comment>
<evidence type="ECO:0000259" key="2">
    <source>
        <dbReference type="Pfam" id="PF10350"/>
    </source>
</evidence>
<sequence length="1415" mass="159422">MFFFLQLFLPPLHVQRKAKTNKQYNTGHPNNSACGGIECLIARVATHCACRCVFFGRGVGALIGEQHAGRMVDTSGHRLPPDDEVPDRFYELCNDWAERLRDEKLPFTRLALICKEICNTVGRKAAAARYGAIDLADVQPSPPATLDPAALDTFAPELPPLVVARRLLAHLLDGRKTHSQRKIVAKSYYNVWCQNLLDGAPLYTMWGVHDLADPDDNSVALYGMLHSRFLTPLQTVPGLAGMVAERNLALFLSPAAGYTRWFNTASENVLAIARHVGPPGLYGHERPERLWHVALTNLESPYHGAREYMLALLKLLVRDETFAHRTVRPEWARWSWLDRNKFHLLALLLDRYRWEKLRDALQLSEQQLADGLRLSLRYKHLYAGGQTLVRLLYTNQHMADTVYGLVTGVILSEPAAIVQTMVKYWFSFFTPKSYRTVYERLALDAILHNFAQRPEPTDGDTLPPYLSSNRYEKLFLLVYLFRQQVQSSDVQQTLLVRLCALAETLQPLAPATLDLLICSLGHYLVACGATGRIDTLQHMVALTRHVQCAMEAPGQMATCRTCVTVCAKLLTHIAITQQEQHRSFPLDAQAHLAKFMSYDMYDRYLLPAGSTPLDYQPTVTALRLFAAFVEQCFEFPATSPYVLQIRADGAVRWIGPLLPATLPLPELGASFRSMVYGLQHLLRSDFDDIRAITLTMLYNRGGAFCYDPRLQSQLATVHSAATPDAPDQVRTTVRLLLNVTLARLAAALDDYKRDFYASVLAAEEDNPSGQLHRLIERCTEVCFGFAGPAGGSSVLGGDDLLDAYCCLDTVCAFMLRSLSSTPPADQCIVQTNFRQLDRCLERLLNQSDVWRRRTRTVADDTEEAASSDCLQVSLAKRKIQVALWKTLRALAIFFEQHAIRIMDRQVRSAGEQLDVFRQELESLVAIMVSCCHRGAIEATGLSLSRVVRHAVQLKEQDPTLHRAVKQVYCRWRDYAPASPGDFRENRGLIWMRHCFLRHDTTDLREGSLLRDLLHHKLKLGECALYHERGGQRVTVEVLWLHQLNLIARETALNESILPHLDELLIVALSHIRVPRWCVRNAALQLYASCAQKLTGQGQQQCDPGADWPPAYTAFEEVACKATRTIRYMIRQLDGMLPAPTNGYRRSKRRTQPDHCPTKPFQLLVLQFLSKLEYRGYGQHHHPESVAPSNTTPCPPHLEMVTKLRAILWQLLGHDHDLVRKLAARCFAQLHDYATELPALLDPLVHELFSTRGSVNFRHGLCRAVLYCVQRYVTLCRHVQQGETDRASQRTATLLRVREMVSQHWHRETSGSAPFRYRSELLGLLLYLGFARDSPVLEALVLNRTAPNAFGQAVLVMQLNQLYGGAACTVSPAGVVSIDPTLIDTGESCAQSTALPYEVSLEWDRELDALEAAEDD</sequence>
<dbReference type="InterPro" id="IPR019442">
    <property type="entry name" value="THADA/TRM732_DUF2428"/>
</dbReference>
<dbReference type="PANTHER" id="PTHR14387:SF0">
    <property type="entry name" value="DUF2428 DOMAIN-CONTAINING PROTEIN"/>
    <property type="match status" value="1"/>
</dbReference>
<dbReference type="Proteomes" id="UP000075903">
    <property type="component" value="Unassembled WGS sequence"/>
</dbReference>
<organism evidence="3 4">
    <name type="scientific">Anopheles merus</name>
    <name type="common">Mosquito</name>
    <dbReference type="NCBI Taxonomy" id="30066"/>
    <lineage>
        <taxon>Eukaryota</taxon>
        <taxon>Metazoa</taxon>
        <taxon>Ecdysozoa</taxon>
        <taxon>Arthropoda</taxon>
        <taxon>Hexapoda</taxon>
        <taxon>Insecta</taxon>
        <taxon>Pterygota</taxon>
        <taxon>Neoptera</taxon>
        <taxon>Endopterygota</taxon>
        <taxon>Diptera</taxon>
        <taxon>Nematocera</taxon>
        <taxon>Culicoidea</taxon>
        <taxon>Culicidae</taxon>
        <taxon>Anophelinae</taxon>
        <taxon>Anopheles</taxon>
    </lineage>
</organism>
<dbReference type="SUPFAM" id="SSF48371">
    <property type="entry name" value="ARM repeat"/>
    <property type="match status" value="1"/>
</dbReference>
<dbReference type="VEuPathDB" id="VectorBase:AMEM009689"/>
<proteinExistence type="inferred from homology"/>
<dbReference type="VEuPathDB" id="VectorBase:AMEM21_002564"/>
<dbReference type="GO" id="GO:0005829">
    <property type="term" value="C:cytosol"/>
    <property type="evidence" value="ECO:0007669"/>
    <property type="project" value="TreeGrafter"/>
</dbReference>
<name>A0A182V6I9_ANOME</name>
<dbReference type="PANTHER" id="PTHR14387">
    <property type="entry name" value="THADA/DEATH RECEPTOR INTERACTING PROTEIN"/>
    <property type="match status" value="1"/>
</dbReference>
<evidence type="ECO:0000256" key="1">
    <source>
        <dbReference type="ARBA" id="ARBA00010409"/>
    </source>
</evidence>
<protein>
    <submittedName>
        <fullName evidence="3">DUF2428 domain-containing protein</fullName>
    </submittedName>
</protein>
<dbReference type="Pfam" id="PF10350">
    <property type="entry name" value="DUF2428"/>
    <property type="match status" value="1"/>
</dbReference>
<dbReference type="STRING" id="30066.A0A182V6I9"/>
<dbReference type="InterPro" id="IPR051954">
    <property type="entry name" value="tRNA_methyltransferase_THADA"/>
</dbReference>
<dbReference type="InterPro" id="IPR016024">
    <property type="entry name" value="ARM-type_fold"/>
</dbReference>
<dbReference type="EnsemblMetazoa" id="AMEM009689-RA">
    <property type="protein sequence ID" value="AMEM009689-PA"/>
    <property type="gene ID" value="AMEM009689"/>
</dbReference>
<feature type="domain" description="DUF2428" evidence="2">
    <location>
        <begin position="806"/>
        <end position="1076"/>
    </location>
</feature>
<reference evidence="3" key="1">
    <citation type="submission" date="2020-05" db="UniProtKB">
        <authorList>
            <consortium name="EnsemblMetazoa"/>
        </authorList>
    </citation>
    <scope>IDENTIFICATION</scope>
    <source>
        <strain evidence="3">MAF</strain>
    </source>
</reference>
<keyword evidence="4" id="KW-1185">Reference proteome</keyword>
<dbReference type="GO" id="GO:0030488">
    <property type="term" value="P:tRNA methylation"/>
    <property type="evidence" value="ECO:0007669"/>
    <property type="project" value="TreeGrafter"/>
</dbReference>
<evidence type="ECO:0000313" key="3">
    <source>
        <dbReference type="EnsemblMetazoa" id="AMEM009689-PA"/>
    </source>
</evidence>